<evidence type="ECO:0000256" key="1">
    <source>
        <dbReference type="SAM" id="Phobius"/>
    </source>
</evidence>
<keyword evidence="1" id="KW-1133">Transmembrane helix</keyword>
<feature type="transmembrane region" description="Helical" evidence="1">
    <location>
        <begin position="111"/>
        <end position="132"/>
    </location>
</feature>
<feature type="transmembrane region" description="Helical" evidence="1">
    <location>
        <begin position="33"/>
        <end position="56"/>
    </location>
</feature>
<feature type="transmembrane region" description="Helical" evidence="1">
    <location>
        <begin position="144"/>
        <end position="163"/>
    </location>
</feature>
<protein>
    <submittedName>
        <fullName evidence="2">Uncharacterized protein</fullName>
    </submittedName>
</protein>
<reference evidence="2 3" key="1">
    <citation type="submission" date="2021-06" db="EMBL/GenBank/DDBJ databases">
        <authorList>
            <person name="Palmer J.M."/>
        </authorList>
    </citation>
    <scope>NUCLEOTIDE SEQUENCE [LARGE SCALE GENOMIC DNA]</scope>
    <source>
        <strain evidence="2 3">CL_MEX2019</strain>
        <tissue evidence="2">Muscle</tissue>
    </source>
</reference>
<sequence>MCQLGLGLLPLLDQFRPLSNVGPIPSPPHYLPVIGISAPGVLVVLGIRGWVLWCVLAHSRWLLAGAWTPGLGRAYDWGVICPGVSDLWVHCWICSGVDGCRRGLWARRCSSLGLLHCGCWVVSLAFSPAPSWGGSGSPGSGSPGVPVLWGAFGCLWLGFPPYLSQVLGGRSVAPHTYYCIF</sequence>
<name>A0ABU7E2G1_9TELE</name>
<keyword evidence="1" id="KW-0472">Membrane</keyword>
<dbReference type="EMBL" id="JAHUTJ010042681">
    <property type="protein sequence ID" value="MED6281216.1"/>
    <property type="molecule type" value="Genomic_DNA"/>
</dbReference>
<proteinExistence type="predicted"/>
<evidence type="ECO:0000313" key="3">
    <source>
        <dbReference type="Proteomes" id="UP001352852"/>
    </source>
</evidence>
<keyword evidence="3" id="KW-1185">Reference proteome</keyword>
<keyword evidence="1" id="KW-0812">Transmembrane</keyword>
<dbReference type="Proteomes" id="UP001352852">
    <property type="component" value="Unassembled WGS sequence"/>
</dbReference>
<comment type="caution">
    <text evidence="2">The sequence shown here is derived from an EMBL/GenBank/DDBJ whole genome shotgun (WGS) entry which is preliminary data.</text>
</comment>
<accession>A0ABU7E2G1</accession>
<evidence type="ECO:0000313" key="2">
    <source>
        <dbReference type="EMBL" id="MED6281216.1"/>
    </source>
</evidence>
<gene>
    <name evidence="2" type="ORF">CHARACLAT_018980</name>
</gene>
<organism evidence="2 3">
    <name type="scientific">Characodon lateralis</name>
    <dbReference type="NCBI Taxonomy" id="208331"/>
    <lineage>
        <taxon>Eukaryota</taxon>
        <taxon>Metazoa</taxon>
        <taxon>Chordata</taxon>
        <taxon>Craniata</taxon>
        <taxon>Vertebrata</taxon>
        <taxon>Euteleostomi</taxon>
        <taxon>Actinopterygii</taxon>
        <taxon>Neopterygii</taxon>
        <taxon>Teleostei</taxon>
        <taxon>Neoteleostei</taxon>
        <taxon>Acanthomorphata</taxon>
        <taxon>Ovalentaria</taxon>
        <taxon>Atherinomorphae</taxon>
        <taxon>Cyprinodontiformes</taxon>
        <taxon>Goodeidae</taxon>
        <taxon>Characodon</taxon>
    </lineage>
</organism>